<accession>A0A0B2UKB6</accession>
<dbReference type="AlphaFoldDB" id="A0A0B2UKB6"/>
<evidence type="ECO:0000313" key="2">
    <source>
        <dbReference type="Proteomes" id="UP000031036"/>
    </source>
</evidence>
<evidence type="ECO:0000313" key="1">
    <source>
        <dbReference type="EMBL" id="KHN71516.1"/>
    </source>
</evidence>
<name>A0A0B2UKB6_TOXCA</name>
<dbReference type="EMBL" id="JPKZ01021949">
    <property type="protein sequence ID" value="KHN71516.1"/>
    <property type="molecule type" value="Genomic_DNA"/>
</dbReference>
<gene>
    <name evidence="1" type="ORF">Tcan_01338</name>
</gene>
<comment type="caution">
    <text evidence="1">The sequence shown here is derived from an EMBL/GenBank/DDBJ whole genome shotgun (WGS) entry which is preliminary data.</text>
</comment>
<sequence>FFFFAEGRGRRDGQRRLPRRWLVGFVLNSSGQRRPPRRFLGLGPKSMKYMAVDEKSKNKQIVVEFEKAEDRDKALKHIAEVRLYVFRRKILPEGQTFPLSISIHFRKKSKLCIWLDPQI</sequence>
<dbReference type="Proteomes" id="UP000031036">
    <property type="component" value="Unassembled WGS sequence"/>
</dbReference>
<feature type="non-terminal residue" evidence="1">
    <location>
        <position position="1"/>
    </location>
</feature>
<proteinExistence type="predicted"/>
<organism evidence="1 2">
    <name type="scientific">Toxocara canis</name>
    <name type="common">Canine roundworm</name>
    <dbReference type="NCBI Taxonomy" id="6265"/>
    <lineage>
        <taxon>Eukaryota</taxon>
        <taxon>Metazoa</taxon>
        <taxon>Ecdysozoa</taxon>
        <taxon>Nematoda</taxon>
        <taxon>Chromadorea</taxon>
        <taxon>Rhabditida</taxon>
        <taxon>Spirurina</taxon>
        <taxon>Ascaridomorpha</taxon>
        <taxon>Ascaridoidea</taxon>
        <taxon>Toxocaridae</taxon>
        <taxon>Toxocara</taxon>
    </lineage>
</organism>
<reference evidence="1 2" key="1">
    <citation type="submission" date="2014-11" db="EMBL/GenBank/DDBJ databases">
        <title>Genetic blueprint of the zoonotic pathogen Toxocara canis.</title>
        <authorList>
            <person name="Zhu X.-Q."/>
            <person name="Korhonen P.K."/>
            <person name="Cai H."/>
            <person name="Young N.D."/>
            <person name="Nejsum P."/>
            <person name="von Samson-Himmelstjerna G."/>
            <person name="Boag P.R."/>
            <person name="Tan P."/>
            <person name="Li Q."/>
            <person name="Min J."/>
            <person name="Yang Y."/>
            <person name="Wang X."/>
            <person name="Fang X."/>
            <person name="Hall R.S."/>
            <person name="Hofmann A."/>
            <person name="Sternberg P.W."/>
            <person name="Jex A.R."/>
            <person name="Gasser R.B."/>
        </authorList>
    </citation>
    <scope>NUCLEOTIDE SEQUENCE [LARGE SCALE GENOMIC DNA]</scope>
    <source>
        <strain evidence="1">PN_DK_2014</strain>
    </source>
</reference>
<protein>
    <submittedName>
        <fullName evidence="1">Uncharacterized protein</fullName>
    </submittedName>
</protein>
<keyword evidence="2" id="KW-1185">Reference proteome</keyword>